<name>A0A6A6X7H9_9PLEO</name>
<dbReference type="InterPro" id="IPR057506">
    <property type="entry name" value="C2_GPCPD1"/>
</dbReference>
<dbReference type="Proteomes" id="UP000799757">
    <property type="component" value="Unassembled WGS sequence"/>
</dbReference>
<dbReference type="PROSITE" id="PS50297">
    <property type="entry name" value="ANK_REP_REGION"/>
    <property type="match status" value="1"/>
</dbReference>
<dbReference type="OrthoDB" id="197419at2759"/>
<dbReference type="PROSITE" id="PS51704">
    <property type="entry name" value="GP_PDE"/>
    <property type="match status" value="1"/>
</dbReference>
<dbReference type="Gene3D" id="3.20.20.190">
    <property type="entry name" value="Phosphatidylinositol (PI) phosphodiesterase"/>
    <property type="match status" value="1"/>
</dbReference>
<evidence type="ECO:0000313" key="7">
    <source>
        <dbReference type="EMBL" id="KAF2792211.1"/>
    </source>
</evidence>
<sequence length="1093" mass="122709">MRFGRGLHEHRISEWTSSYLDYYSLKKCIKLAIRDALEQSNHVHLAVFSATLDAELAKVEAFYSRQHTNLQKQRNRLLRCYADDASGTTISGHDLDLQERVAALVACIQYSIGLRKLRWYGKVNSDGLRHIFRKIERIPERVRLQKSDVSKLESFHQSETLRELEAVDSSIRNLTAVFHSTDQSPFRPSKLYAELPVKADFNNVNEALLHDNVDKLEEFLNLCEWQDNFTQSVLRQALVTQSSNCVKMILLHLDTKMQGEGSATRHNTLHHLVILALQRVVLCHTDSHKERYTNLAVQYDNCSSDTLPMLRFILETLSEKQRHAIIQRDYRGRTPLHYAADAGLTGHCDLLIEFMARWNILWGSAPRSAQDSIFIDTDEATPFHLCVTNGHEGSLRSLLSFSELLKYCWGSEIKIGDALAGLLHIALSNKAVGIVQVLLNTQLVNLSYRGPRNETAIFIASREGSYEQIELLKQAASSSLPDLNTAESSYGWTPLIVACVQERLDIVRLLLDMGVHQAQTDVFGWTALDHVAFRGYWEISKLLEPSCRGPSLRLPKVPLPVTNVLPPCSPSIARIFVNLGPLNTRKPHIPVDLSPYFLQNPYNPYPEVGFSVVIDGLGMDGPGETLTLPVLDDTVNHPLVFQTEDPKNAKLVLKVFCQISRGPEHQIHVGTAVALLDQLSNALGPGRESFFRDHILPIIGCETFDLIGTLTVNFLLATPFPDPRTSPKPALKKETWNSNGTTRIIGHRGKTPFVRLQIGENTIQSFKSTIDLGVSYVEVNVQLTRDHVPVIYHDFMMSESGADIAPHNLSFDQFMCISDMQRPAANSKGPSDNKGFGAHVSYSPTSLRRRSLSFDAAGSCQSRDLLTRIQRTYEFKVKGFKGNIRGAHIHDSFTTLEELLRTLPEEVAIDVELKYPMLWEAEDWKMDLYGVEFNLYIDTILDQIYKYAGNRSILLTSFSPELCILAAHKQDTYPVMFLNESNLFPTGDVRASNLQEAIHFARHWELPGVVMSAEPFVASPKLIKYVQDAGLICFSFGALNNDTENSMIQVEAGLDALIVDSVALINDSFKKRVGVTSTRPDNGTMPRESGSTP</sequence>
<evidence type="ECO:0000259" key="6">
    <source>
        <dbReference type="PROSITE" id="PS51704"/>
    </source>
</evidence>
<feature type="domain" description="GP-PDE" evidence="6">
    <location>
        <begin position="742"/>
        <end position="1069"/>
    </location>
</feature>
<dbReference type="Pfam" id="PF00023">
    <property type="entry name" value="Ank"/>
    <property type="match status" value="1"/>
</dbReference>
<gene>
    <name evidence="7" type="ORF">K505DRAFT_247157</name>
</gene>
<dbReference type="Pfam" id="PF12796">
    <property type="entry name" value="Ank_2"/>
    <property type="match status" value="1"/>
</dbReference>
<dbReference type="GO" id="GO:0047389">
    <property type="term" value="F:glycerophosphocholine phosphodiesterase activity"/>
    <property type="evidence" value="ECO:0007669"/>
    <property type="project" value="TreeGrafter"/>
</dbReference>
<feature type="repeat" description="ANK" evidence="4">
    <location>
        <begin position="490"/>
        <end position="522"/>
    </location>
</feature>
<feature type="domain" description="SPX" evidence="5">
    <location>
        <begin position="1"/>
        <end position="149"/>
    </location>
</feature>
<keyword evidence="8" id="KW-1185">Reference proteome</keyword>
<dbReference type="PROSITE" id="PS50088">
    <property type="entry name" value="ANK_REPEAT"/>
    <property type="match status" value="1"/>
</dbReference>
<dbReference type="InterPro" id="IPR036770">
    <property type="entry name" value="Ankyrin_rpt-contain_sf"/>
</dbReference>
<dbReference type="PANTHER" id="PTHR22958:SF1">
    <property type="entry name" value="GLYCEROPHOSPHOCHOLINE PHOSPHODIESTERASE GPCPD1"/>
    <property type="match status" value="1"/>
</dbReference>
<dbReference type="Pfam" id="PF03105">
    <property type="entry name" value="SPX"/>
    <property type="match status" value="1"/>
</dbReference>
<dbReference type="SUPFAM" id="SSF51695">
    <property type="entry name" value="PLC-like phosphodiesterases"/>
    <property type="match status" value="1"/>
</dbReference>
<dbReference type="InterPro" id="IPR017946">
    <property type="entry name" value="PLC-like_Pdiesterase_TIM-brl"/>
</dbReference>
<dbReference type="InterPro" id="IPR051578">
    <property type="entry name" value="GDPD"/>
</dbReference>
<dbReference type="PANTHER" id="PTHR22958">
    <property type="entry name" value="GLYCEROPHOSPHORYL DIESTER PHOSPHODIESTERASE"/>
    <property type="match status" value="1"/>
</dbReference>
<dbReference type="AlphaFoldDB" id="A0A6A6X7H9"/>
<reference evidence="7" key="1">
    <citation type="journal article" date="2020" name="Stud. Mycol.">
        <title>101 Dothideomycetes genomes: a test case for predicting lifestyles and emergence of pathogens.</title>
        <authorList>
            <person name="Haridas S."/>
            <person name="Albert R."/>
            <person name="Binder M."/>
            <person name="Bloem J."/>
            <person name="Labutti K."/>
            <person name="Salamov A."/>
            <person name="Andreopoulos B."/>
            <person name="Baker S."/>
            <person name="Barry K."/>
            <person name="Bills G."/>
            <person name="Bluhm B."/>
            <person name="Cannon C."/>
            <person name="Castanera R."/>
            <person name="Culley D."/>
            <person name="Daum C."/>
            <person name="Ezra D."/>
            <person name="Gonzalez J."/>
            <person name="Henrissat B."/>
            <person name="Kuo A."/>
            <person name="Liang C."/>
            <person name="Lipzen A."/>
            <person name="Lutzoni F."/>
            <person name="Magnuson J."/>
            <person name="Mondo S."/>
            <person name="Nolan M."/>
            <person name="Ohm R."/>
            <person name="Pangilinan J."/>
            <person name="Park H.-J."/>
            <person name="Ramirez L."/>
            <person name="Alfaro M."/>
            <person name="Sun H."/>
            <person name="Tritt A."/>
            <person name="Yoshinaga Y."/>
            <person name="Zwiers L.-H."/>
            <person name="Turgeon B."/>
            <person name="Goodwin S."/>
            <person name="Spatafora J."/>
            <person name="Crous P."/>
            <person name="Grigoriev I."/>
        </authorList>
    </citation>
    <scope>NUCLEOTIDE SEQUENCE</scope>
    <source>
        <strain evidence="7">CBS 109.77</strain>
    </source>
</reference>
<dbReference type="PROSITE" id="PS50007">
    <property type="entry name" value="PIPLC_X_DOMAIN"/>
    <property type="match status" value="1"/>
</dbReference>
<dbReference type="Pfam" id="PF25329">
    <property type="entry name" value="C2_GDE1"/>
    <property type="match status" value="1"/>
</dbReference>
<dbReference type="PROSITE" id="PS51382">
    <property type="entry name" value="SPX"/>
    <property type="match status" value="1"/>
</dbReference>
<keyword evidence="2" id="KW-0378">Hydrolase</keyword>
<dbReference type="SMART" id="SM00248">
    <property type="entry name" value="ANK"/>
    <property type="match status" value="6"/>
</dbReference>
<accession>A0A6A6X7H9</accession>
<dbReference type="SUPFAM" id="SSF48403">
    <property type="entry name" value="Ankyrin repeat"/>
    <property type="match status" value="1"/>
</dbReference>
<dbReference type="Gene3D" id="1.25.40.20">
    <property type="entry name" value="Ankyrin repeat-containing domain"/>
    <property type="match status" value="2"/>
</dbReference>
<evidence type="ECO:0000256" key="2">
    <source>
        <dbReference type="ARBA" id="ARBA00022801"/>
    </source>
</evidence>
<proteinExistence type="predicted"/>
<protein>
    <submittedName>
        <fullName evidence="7">GDPD-domain-containing protein</fullName>
    </submittedName>
</protein>
<evidence type="ECO:0000256" key="3">
    <source>
        <dbReference type="ARBA" id="ARBA00023043"/>
    </source>
</evidence>
<evidence type="ECO:0000313" key="8">
    <source>
        <dbReference type="Proteomes" id="UP000799757"/>
    </source>
</evidence>
<dbReference type="InterPro" id="IPR030395">
    <property type="entry name" value="GP_PDE_dom"/>
</dbReference>
<dbReference type="GO" id="GO:0046475">
    <property type="term" value="P:glycerophospholipid catabolic process"/>
    <property type="evidence" value="ECO:0007669"/>
    <property type="project" value="TreeGrafter"/>
</dbReference>
<dbReference type="Pfam" id="PF03009">
    <property type="entry name" value="GDPD"/>
    <property type="match status" value="1"/>
</dbReference>
<dbReference type="InterPro" id="IPR004331">
    <property type="entry name" value="SPX_dom"/>
</dbReference>
<dbReference type="InterPro" id="IPR002110">
    <property type="entry name" value="Ankyrin_rpt"/>
</dbReference>
<dbReference type="EMBL" id="MU001980">
    <property type="protein sequence ID" value="KAF2792211.1"/>
    <property type="molecule type" value="Genomic_DNA"/>
</dbReference>
<evidence type="ECO:0000256" key="1">
    <source>
        <dbReference type="ARBA" id="ARBA00022737"/>
    </source>
</evidence>
<organism evidence="7 8">
    <name type="scientific">Melanomma pulvis-pyrius CBS 109.77</name>
    <dbReference type="NCBI Taxonomy" id="1314802"/>
    <lineage>
        <taxon>Eukaryota</taxon>
        <taxon>Fungi</taxon>
        <taxon>Dikarya</taxon>
        <taxon>Ascomycota</taxon>
        <taxon>Pezizomycotina</taxon>
        <taxon>Dothideomycetes</taxon>
        <taxon>Pleosporomycetidae</taxon>
        <taxon>Pleosporales</taxon>
        <taxon>Melanommataceae</taxon>
        <taxon>Melanomma</taxon>
    </lineage>
</organism>
<keyword evidence="1" id="KW-0677">Repeat</keyword>
<evidence type="ECO:0000256" key="4">
    <source>
        <dbReference type="PROSITE-ProRule" id="PRU00023"/>
    </source>
</evidence>
<evidence type="ECO:0000259" key="5">
    <source>
        <dbReference type="PROSITE" id="PS51382"/>
    </source>
</evidence>
<keyword evidence="3 4" id="KW-0040">ANK repeat</keyword>